<reference evidence="9" key="1">
    <citation type="submission" date="2025-08" db="UniProtKB">
        <authorList>
            <consortium name="Ensembl"/>
        </authorList>
    </citation>
    <scope>IDENTIFICATION</scope>
</reference>
<dbReference type="InterPro" id="IPR019786">
    <property type="entry name" value="Zinc_finger_PHD-type_CS"/>
</dbReference>
<dbReference type="InterPro" id="IPR013083">
    <property type="entry name" value="Znf_RING/FYVE/PHD"/>
</dbReference>
<feature type="region of interest" description="Disordered" evidence="5">
    <location>
        <begin position="52"/>
        <end position="79"/>
    </location>
</feature>
<organism evidence="9 10">
    <name type="scientific">Xiphophorus couchianus</name>
    <name type="common">Monterrey platyfish</name>
    <dbReference type="NCBI Taxonomy" id="32473"/>
    <lineage>
        <taxon>Eukaryota</taxon>
        <taxon>Metazoa</taxon>
        <taxon>Chordata</taxon>
        <taxon>Craniata</taxon>
        <taxon>Vertebrata</taxon>
        <taxon>Euteleostomi</taxon>
        <taxon>Actinopterygii</taxon>
        <taxon>Neopterygii</taxon>
        <taxon>Teleostei</taxon>
        <taxon>Neoteleostei</taxon>
        <taxon>Acanthomorphata</taxon>
        <taxon>Ovalentaria</taxon>
        <taxon>Atherinomorphae</taxon>
        <taxon>Cyprinodontiformes</taxon>
        <taxon>Poeciliidae</taxon>
        <taxon>Poeciliinae</taxon>
        <taxon>Xiphophorus</taxon>
    </lineage>
</organism>
<dbReference type="InterPro" id="IPR011011">
    <property type="entry name" value="Znf_FYVE_PHD"/>
</dbReference>
<name>A0A3B5M8B0_9TELE</name>
<dbReference type="PROSITE" id="PS01359">
    <property type="entry name" value="ZF_PHD_1"/>
    <property type="match status" value="1"/>
</dbReference>
<evidence type="ECO:0000259" key="8">
    <source>
        <dbReference type="PROSITE" id="PS50089"/>
    </source>
</evidence>
<dbReference type="PANTHER" id="PTHR12618:SF20">
    <property type="entry name" value="PHD AND RING FINGER DOMAIN-CONTAINING PROTEIN 1"/>
    <property type="match status" value="1"/>
</dbReference>
<dbReference type="Gene3D" id="3.30.40.10">
    <property type="entry name" value="Zinc/RING finger domain, C3HC4 (zinc finger)"/>
    <property type="match status" value="2"/>
</dbReference>
<sequence length="280" mass="31316">MHRGHVAVHADAGHEADAHVDVGIVQKPSELTGEVSKLPFVLMEVVVDPQGQHAEDDDVRRGQVADVDTKSRSRADPDGEDIQLTSFEVTIMDKLVALISVDGETVDSIADKCYICLCPFEKQTVGSLDQCPHFFCFQCIYQWSQTANTCPVDRISFAFIHQRRCPGGDIQKKLKVTPRRNDNESEEDWRNIVICEECGRSGRTDRLLVCRLCDSGYHKDCLTPPLDRVPEGDWMCPECVITSKNTGIYLMCKMIGSLLLLLLFTHITFHNVCYNGIIGG</sequence>
<feature type="domain" description="RING-type" evidence="8">
    <location>
        <begin position="113"/>
        <end position="154"/>
    </location>
</feature>
<dbReference type="PROSITE" id="PS00518">
    <property type="entry name" value="ZF_RING_1"/>
    <property type="match status" value="1"/>
</dbReference>
<feature type="domain" description="PHD-type" evidence="7">
    <location>
        <begin position="192"/>
        <end position="242"/>
    </location>
</feature>
<dbReference type="InterPro" id="IPR017907">
    <property type="entry name" value="Znf_RING_CS"/>
</dbReference>
<evidence type="ECO:0000256" key="6">
    <source>
        <dbReference type="SAM" id="Phobius"/>
    </source>
</evidence>
<keyword evidence="6" id="KW-0812">Transmembrane</keyword>
<dbReference type="Ensembl" id="ENSXCOT00000020783.1">
    <property type="protein sequence ID" value="ENSXCOP00000020533.1"/>
    <property type="gene ID" value="ENSXCOG00000015387.1"/>
</dbReference>
<dbReference type="Pfam" id="PF13639">
    <property type="entry name" value="zf-RING_2"/>
    <property type="match status" value="1"/>
</dbReference>
<dbReference type="GeneTree" id="ENSGT00950000183205"/>
<dbReference type="Pfam" id="PF00628">
    <property type="entry name" value="PHD"/>
    <property type="match status" value="1"/>
</dbReference>
<evidence type="ECO:0000259" key="7">
    <source>
        <dbReference type="PROSITE" id="PS50016"/>
    </source>
</evidence>
<dbReference type="PROSITE" id="PS50089">
    <property type="entry name" value="ZF_RING_2"/>
    <property type="match status" value="1"/>
</dbReference>
<proteinExistence type="predicted"/>
<reference evidence="9" key="2">
    <citation type="submission" date="2025-09" db="UniProtKB">
        <authorList>
            <consortium name="Ensembl"/>
        </authorList>
    </citation>
    <scope>IDENTIFICATION</scope>
</reference>
<dbReference type="InterPro" id="IPR001841">
    <property type="entry name" value="Znf_RING"/>
</dbReference>
<keyword evidence="3" id="KW-0862">Zinc</keyword>
<dbReference type="InterPro" id="IPR047157">
    <property type="entry name" value="PHRF1/Atg35"/>
</dbReference>
<keyword evidence="6" id="KW-1133">Transmembrane helix</keyword>
<dbReference type="PANTHER" id="PTHR12618">
    <property type="entry name" value="PHD AND RING FINGER DOMAIN-CONTAINING PROTEIN 1"/>
    <property type="match status" value="1"/>
</dbReference>
<keyword evidence="1" id="KW-0479">Metal-binding</keyword>
<feature type="transmembrane region" description="Helical" evidence="6">
    <location>
        <begin position="246"/>
        <end position="264"/>
    </location>
</feature>
<accession>A0A3B5M8B0</accession>
<dbReference type="PROSITE" id="PS50016">
    <property type="entry name" value="ZF_PHD_2"/>
    <property type="match status" value="1"/>
</dbReference>
<keyword evidence="10" id="KW-1185">Reference proteome</keyword>
<evidence type="ECO:0000256" key="4">
    <source>
        <dbReference type="PROSITE-ProRule" id="PRU00175"/>
    </source>
</evidence>
<evidence type="ECO:0000313" key="9">
    <source>
        <dbReference type="Ensembl" id="ENSXCOP00000020533.1"/>
    </source>
</evidence>
<keyword evidence="6" id="KW-0472">Membrane</keyword>
<evidence type="ECO:0000313" key="10">
    <source>
        <dbReference type="Proteomes" id="UP000261380"/>
    </source>
</evidence>
<dbReference type="InterPro" id="IPR001965">
    <property type="entry name" value="Znf_PHD"/>
</dbReference>
<dbReference type="SUPFAM" id="SSF57850">
    <property type="entry name" value="RING/U-box"/>
    <property type="match status" value="1"/>
</dbReference>
<evidence type="ECO:0000256" key="2">
    <source>
        <dbReference type="ARBA" id="ARBA00022771"/>
    </source>
</evidence>
<evidence type="ECO:0008006" key="11">
    <source>
        <dbReference type="Google" id="ProtNLM"/>
    </source>
</evidence>
<dbReference type="GO" id="GO:0008270">
    <property type="term" value="F:zinc ion binding"/>
    <property type="evidence" value="ECO:0007669"/>
    <property type="project" value="UniProtKB-KW"/>
</dbReference>
<protein>
    <recommendedName>
        <fullName evidence="11">PHD-type domain-containing protein</fullName>
    </recommendedName>
</protein>
<dbReference type="SMART" id="SM00249">
    <property type="entry name" value="PHD"/>
    <property type="match status" value="1"/>
</dbReference>
<keyword evidence="2 4" id="KW-0863">Zinc-finger</keyword>
<dbReference type="AlphaFoldDB" id="A0A3B5M8B0"/>
<evidence type="ECO:0000256" key="1">
    <source>
        <dbReference type="ARBA" id="ARBA00022723"/>
    </source>
</evidence>
<feature type="compositionally biased region" description="Basic and acidic residues" evidence="5">
    <location>
        <begin position="58"/>
        <end position="77"/>
    </location>
</feature>
<dbReference type="Proteomes" id="UP000261380">
    <property type="component" value="Unplaced"/>
</dbReference>
<dbReference type="SMART" id="SM00184">
    <property type="entry name" value="RING"/>
    <property type="match status" value="2"/>
</dbReference>
<evidence type="ECO:0000256" key="3">
    <source>
        <dbReference type="ARBA" id="ARBA00022833"/>
    </source>
</evidence>
<dbReference type="SUPFAM" id="SSF57903">
    <property type="entry name" value="FYVE/PHD zinc finger"/>
    <property type="match status" value="1"/>
</dbReference>
<dbReference type="InterPro" id="IPR019787">
    <property type="entry name" value="Znf_PHD-finger"/>
</dbReference>
<evidence type="ECO:0000256" key="5">
    <source>
        <dbReference type="SAM" id="MobiDB-lite"/>
    </source>
</evidence>